<evidence type="ECO:0000256" key="4">
    <source>
        <dbReference type="ARBA" id="ARBA00022723"/>
    </source>
</evidence>
<keyword evidence="5" id="KW-0460">Magnesium</keyword>
<dbReference type="InterPro" id="IPR043502">
    <property type="entry name" value="DNA/RNA_pol_sf"/>
</dbReference>
<sequence length="349" mass="40617">MSYTINDWKKTIETSNLSKIEKIERMQYVESAFKNKVPVIIDTKHLSQLLGLKIGVLTSMVQSPSSFYREFKIPKRKGGYRDIVTPYKSLLEVQQWIAKHILSCFEIHPSAYAYVKGKNIAQNAKLHIGSSEMLKIDLKDFFPSIKIPRVRELFKRLGYNKEVTYYLSKLCCLKEQLPQGAASSPLISNIILSNLDKRLFKFASNNQLIYSRYADDLVFSGDAIPSDFRILVAMNIQDEGFSLNPDKTIEYSENQRKLITGVVVKKDSIRLPKDLRREIKQQAHYILKFGILDQVKRYNDIFYVDRILGRLSYWKQIEPKNEYVINTLKEIILMYKETMNNIQNNDDGE</sequence>
<evidence type="ECO:0000256" key="5">
    <source>
        <dbReference type="ARBA" id="ARBA00022842"/>
    </source>
</evidence>
<accession>A0ABS7XIZ6</accession>
<comment type="caution">
    <text evidence="11">The sequence shown here is derived from an EMBL/GenBank/DDBJ whole genome shotgun (WGS) entry which is preliminary data.</text>
</comment>
<evidence type="ECO:0000313" key="12">
    <source>
        <dbReference type="Proteomes" id="UP001199314"/>
    </source>
</evidence>
<evidence type="ECO:0000259" key="10">
    <source>
        <dbReference type="PROSITE" id="PS50878"/>
    </source>
</evidence>
<dbReference type="RefSeq" id="WP_224460804.1">
    <property type="nucleotide sequence ID" value="NZ_JAIQZE010000004.1"/>
</dbReference>
<dbReference type="InterPro" id="IPR000477">
    <property type="entry name" value="RT_dom"/>
</dbReference>
<evidence type="ECO:0000256" key="9">
    <source>
        <dbReference type="ARBA" id="ARBA00048173"/>
    </source>
</evidence>
<organism evidence="11 12">
    <name type="scientific">Psychroflexus longus</name>
    <dbReference type="NCBI Taxonomy" id="2873596"/>
    <lineage>
        <taxon>Bacteria</taxon>
        <taxon>Pseudomonadati</taxon>
        <taxon>Bacteroidota</taxon>
        <taxon>Flavobacteriia</taxon>
        <taxon>Flavobacteriales</taxon>
        <taxon>Flavobacteriaceae</taxon>
        <taxon>Psychroflexus</taxon>
    </lineage>
</organism>
<evidence type="ECO:0000256" key="1">
    <source>
        <dbReference type="ARBA" id="ARBA00012493"/>
    </source>
</evidence>
<evidence type="ECO:0000256" key="6">
    <source>
        <dbReference type="ARBA" id="ARBA00022918"/>
    </source>
</evidence>
<keyword evidence="3" id="KW-0548">Nucleotidyltransferase</keyword>
<dbReference type="PANTHER" id="PTHR34047">
    <property type="entry name" value="NUCLEAR INTRON MATURASE 1, MITOCHONDRIAL-RELATED"/>
    <property type="match status" value="1"/>
</dbReference>
<gene>
    <name evidence="11" type="ORF">LB452_05880</name>
</gene>
<comment type="catalytic activity">
    <reaction evidence="9">
        <text>DNA(n) + a 2'-deoxyribonucleoside 5'-triphosphate = DNA(n+1) + diphosphate</text>
        <dbReference type="Rhea" id="RHEA:22508"/>
        <dbReference type="Rhea" id="RHEA-COMP:17339"/>
        <dbReference type="Rhea" id="RHEA-COMP:17340"/>
        <dbReference type="ChEBI" id="CHEBI:33019"/>
        <dbReference type="ChEBI" id="CHEBI:61560"/>
        <dbReference type="ChEBI" id="CHEBI:173112"/>
        <dbReference type="EC" id="2.7.7.49"/>
    </reaction>
</comment>
<evidence type="ECO:0000256" key="3">
    <source>
        <dbReference type="ARBA" id="ARBA00022695"/>
    </source>
</evidence>
<feature type="domain" description="Reverse transcriptase" evidence="10">
    <location>
        <begin position="54"/>
        <end position="264"/>
    </location>
</feature>
<reference evidence="12" key="1">
    <citation type="submission" date="2023-07" db="EMBL/GenBank/DDBJ databases">
        <title>Novel species isolated from saline lakes on Tibetan Plateau.</title>
        <authorList>
            <person name="Lu H."/>
        </authorList>
    </citation>
    <scope>NUCLEOTIDE SEQUENCE [LARGE SCALE GENOMIC DNA]</scope>
    <source>
        <strain evidence="12">CAK8W</strain>
    </source>
</reference>
<dbReference type="GO" id="GO:0003964">
    <property type="term" value="F:RNA-directed DNA polymerase activity"/>
    <property type="evidence" value="ECO:0007669"/>
    <property type="project" value="UniProtKB-KW"/>
</dbReference>
<dbReference type="EC" id="2.7.7.49" evidence="1"/>
<keyword evidence="6 11" id="KW-0695">RNA-directed DNA polymerase</keyword>
<dbReference type="Proteomes" id="UP001199314">
    <property type="component" value="Unassembled WGS sequence"/>
</dbReference>
<proteinExistence type="inferred from homology"/>
<comment type="similarity">
    <text evidence="8">Belongs to the bacterial reverse transcriptase family.</text>
</comment>
<dbReference type="PANTHER" id="PTHR34047:SF7">
    <property type="entry name" value="RNA-DIRECTED DNA POLYMERASE"/>
    <property type="match status" value="1"/>
</dbReference>
<keyword evidence="12" id="KW-1185">Reference proteome</keyword>
<dbReference type="NCBIfam" id="NF038233">
    <property type="entry name" value="retron_St85_RT"/>
    <property type="match status" value="1"/>
</dbReference>
<keyword evidence="4" id="KW-0479">Metal-binding</keyword>
<dbReference type="PRINTS" id="PR00866">
    <property type="entry name" value="RNADNAPOLMS"/>
</dbReference>
<keyword evidence="7" id="KW-0051">Antiviral defense</keyword>
<dbReference type="Pfam" id="PF00078">
    <property type="entry name" value="RVT_1"/>
    <property type="match status" value="1"/>
</dbReference>
<evidence type="ECO:0000256" key="8">
    <source>
        <dbReference type="ARBA" id="ARBA00034120"/>
    </source>
</evidence>
<keyword evidence="2" id="KW-0808">Transferase</keyword>
<protein>
    <recommendedName>
        <fullName evidence="1">RNA-directed DNA polymerase</fullName>
        <ecNumber evidence="1">2.7.7.49</ecNumber>
    </recommendedName>
</protein>
<dbReference type="InterPro" id="IPR051083">
    <property type="entry name" value="GrpII_Intron_Splice-Mob/Def"/>
</dbReference>
<dbReference type="CDD" id="cd03487">
    <property type="entry name" value="RT_Bac_retron_II"/>
    <property type="match status" value="1"/>
</dbReference>
<name>A0ABS7XIZ6_9FLAO</name>
<evidence type="ECO:0000313" key="11">
    <source>
        <dbReference type="EMBL" id="MBZ9778449.1"/>
    </source>
</evidence>
<evidence type="ECO:0000256" key="7">
    <source>
        <dbReference type="ARBA" id="ARBA00023118"/>
    </source>
</evidence>
<dbReference type="SUPFAM" id="SSF56672">
    <property type="entry name" value="DNA/RNA polymerases"/>
    <property type="match status" value="1"/>
</dbReference>
<dbReference type="EMBL" id="JAIQZE010000004">
    <property type="protein sequence ID" value="MBZ9778449.1"/>
    <property type="molecule type" value="Genomic_DNA"/>
</dbReference>
<dbReference type="PROSITE" id="PS50878">
    <property type="entry name" value="RT_POL"/>
    <property type="match status" value="1"/>
</dbReference>
<evidence type="ECO:0000256" key="2">
    <source>
        <dbReference type="ARBA" id="ARBA00022679"/>
    </source>
</evidence>
<dbReference type="InterPro" id="IPR000123">
    <property type="entry name" value="Reverse_transcriptase_msDNA"/>
</dbReference>